<organism evidence="1">
    <name type="scientific">Albugo laibachii Nc14</name>
    <dbReference type="NCBI Taxonomy" id="890382"/>
    <lineage>
        <taxon>Eukaryota</taxon>
        <taxon>Sar</taxon>
        <taxon>Stramenopiles</taxon>
        <taxon>Oomycota</taxon>
        <taxon>Peronosporomycetes</taxon>
        <taxon>Albuginales</taxon>
        <taxon>Albuginaceae</taxon>
        <taxon>Albugo</taxon>
    </lineage>
</organism>
<gene>
    <name evidence="1" type="primary">AlNc14C96G5861</name>
    <name evidence="1" type="ORF">ALNC14_066430</name>
</gene>
<proteinExistence type="predicted"/>
<dbReference type="HOGENOM" id="CLU_2692926_0_0_1"/>
<reference evidence="1" key="2">
    <citation type="submission" date="2011-02" db="EMBL/GenBank/DDBJ databases">
        <authorList>
            <person name="MacLean D."/>
        </authorList>
    </citation>
    <scope>NUCLEOTIDE SEQUENCE</scope>
</reference>
<sequence>MNVFNHCSPVLSSNLPLFDLRRWSVTNGISSAFGMISMCSVPLNINTCHSLCWISHTFLATVLGILESLRRRLD</sequence>
<evidence type="ECO:0000313" key="1">
    <source>
        <dbReference type="EMBL" id="CCA20500.1"/>
    </source>
</evidence>
<protein>
    <submittedName>
        <fullName evidence="1">AlNc14C96G5861 protein</fullName>
    </submittedName>
</protein>
<reference evidence="1" key="1">
    <citation type="journal article" date="2011" name="PLoS Biol.">
        <title>Gene gain and loss during evolution of obligate parasitism in the white rust pathogen of Arabidopsis thaliana.</title>
        <authorList>
            <person name="Kemen E."/>
            <person name="Gardiner A."/>
            <person name="Schultz-Larsen T."/>
            <person name="Kemen A.C."/>
            <person name="Balmuth A.L."/>
            <person name="Robert-Seilaniantz A."/>
            <person name="Bailey K."/>
            <person name="Holub E."/>
            <person name="Studholme D.J."/>
            <person name="Maclean D."/>
            <person name="Jones J.D."/>
        </authorList>
    </citation>
    <scope>NUCLEOTIDE SEQUENCE</scope>
</reference>
<dbReference type="EMBL" id="FR824141">
    <property type="protein sequence ID" value="CCA20500.1"/>
    <property type="molecule type" value="Genomic_DNA"/>
</dbReference>
<accession>F0WGY5</accession>
<name>F0WGY5_9STRA</name>
<dbReference type="AlphaFoldDB" id="F0WGY5"/>